<evidence type="ECO:0000313" key="11">
    <source>
        <dbReference type="Proteomes" id="UP001174677"/>
    </source>
</evidence>
<protein>
    <recommendedName>
        <fullName evidence="9">BZIP domain-containing protein</fullName>
    </recommendedName>
</protein>
<keyword evidence="6" id="KW-0804">Transcription</keyword>
<accession>A0ABQ9LJ87</accession>
<dbReference type="PROSITE" id="PS00036">
    <property type="entry name" value="BZIP_BASIC"/>
    <property type="match status" value="1"/>
</dbReference>
<keyword evidence="5" id="KW-0238">DNA-binding</keyword>
<evidence type="ECO:0000256" key="3">
    <source>
        <dbReference type="ARBA" id="ARBA00007163"/>
    </source>
</evidence>
<organism evidence="10 11">
    <name type="scientific">Hevea brasiliensis</name>
    <name type="common">Para rubber tree</name>
    <name type="synonym">Siphonia brasiliensis</name>
    <dbReference type="NCBI Taxonomy" id="3981"/>
    <lineage>
        <taxon>Eukaryota</taxon>
        <taxon>Viridiplantae</taxon>
        <taxon>Streptophyta</taxon>
        <taxon>Embryophyta</taxon>
        <taxon>Tracheophyta</taxon>
        <taxon>Spermatophyta</taxon>
        <taxon>Magnoliopsida</taxon>
        <taxon>eudicotyledons</taxon>
        <taxon>Gunneridae</taxon>
        <taxon>Pentapetalae</taxon>
        <taxon>rosids</taxon>
        <taxon>fabids</taxon>
        <taxon>Malpighiales</taxon>
        <taxon>Euphorbiaceae</taxon>
        <taxon>Crotonoideae</taxon>
        <taxon>Micrandreae</taxon>
        <taxon>Hevea</taxon>
    </lineage>
</organism>
<evidence type="ECO:0000256" key="6">
    <source>
        <dbReference type="ARBA" id="ARBA00023163"/>
    </source>
</evidence>
<dbReference type="Pfam" id="PF00170">
    <property type="entry name" value="bZIP_1"/>
    <property type="match status" value="1"/>
</dbReference>
<dbReference type="InterPro" id="IPR004827">
    <property type="entry name" value="bZIP"/>
</dbReference>
<evidence type="ECO:0000259" key="9">
    <source>
        <dbReference type="PROSITE" id="PS50217"/>
    </source>
</evidence>
<evidence type="ECO:0000256" key="2">
    <source>
        <dbReference type="ARBA" id="ARBA00004389"/>
    </source>
</evidence>
<evidence type="ECO:0000256" key="8">
    <source>
        <dbReference type="SAM" id="MobiDB-lite"/>
    </source>
</evidence>
<name>A0ABQ9LJ87_HEVBR</name>
<keyword evidence="7" id="KW-0539">Nucleus</keyword>
<evidence type="ECO:0000256" key="5">
    <source>
        <dbReference type="ARBA" id="ARBA00023125"/>
    </source>
</evidence>
<feature type="compositionally biased region" description="Basic and acidic residues" evidence="8">
    <location>
        <begin position="125"/>
        <end position="152"/>
    </location>
</feature>
<dbReference type="InterPro" id="IPR046347">
    <property type="entry name" value="bZIP_sf"/>
</dbReference>
<dbReference type="CDD" id="cd14704">
    <property type="entry name" value="bZIP_HY5-like"/>
    <property type="match status" value="1"/>
</dbReference>
<gene>
    <name evidence="10" type="ORF">P3X46_021678</name>
</gene>
<dbReference type="PANTHER" id="PTHR47416">
    <property type="entry name" value="BASIC-LEUCINE ZIPPER TRANSCRIPTION FACTOR F-RELATED"/>
    <property type="match status" value="1"/>
</dbReference>
<evidence type="ECO:0000313" key="10">
    <source>
        <dbReference type="EMBL" id="KAJ9166990.1"/>
    </source>
</evidence>
<evidence type="ECO:0000256" key="1">
    <source>
        <dbReference type="ARBA" id="ARBA00004123"/>
    </source>
</evidence>
<sequence length="318" mass="35274">MEDTEFQDDDILRKFNFDDLGQLDWENLFTGLSNASPPLLPESSSPAHFCNSSPDPLSSWMGQLENILMKDDDYSVAVEPIQQFSNEFLADILVDSPPVVSAEVVDAATDKDSSASDNGTGSASETEKDRKKVVDDGVEVKSDGEDHDDPISKKRRRQLRNRDAAVRSRERKKMYVRDLEIKSRYLEGECRRLGQLLQCFMAENQALRLSLQKGNAFGVTSAKQESAVLLLESLLLGSLLWFLGIMCLFTLPTLPESIPVSVSQENAEKKVPERGAGSKMFTSLVIQSSVNSRRCKASRTRMKSRSIFVGVLVGGSLL</sequence>
<dbReference type="SUPFAM" id="SSF57959">
    <property type="entry name" value="Leucine zipper domain"/>
    <property type="match status" value="1"/>
</dbReference>
<dbReference type="PROSITE" id="PS50217">
    <property type="entry name" value="BZIP"/>
    <property type="match status" value="1"/>
</dbReference>
<keyword evidence="4" id="KW-0805">Transcription regulation</keyword>
<evidence type="ECO:0000256" key="7">
    <source>
        <dbReference type="ARBA" id="ARBA00023242"/>
    </source>
</evidence>
<comment type="similarity">
    <text evidence="3">Belongs to the bZIP family.</text>
</comment>
<keyword evidence="11" id="KW-1185">Reference proteome</keyword>
<dbReference type="SMART" id="SM00338">
    <property type="entry name" value="BRLZ"/>
    <property type="match status" value="1"/>
</dbReference>
<comment type="caution">
    <text evidence="10">The sequence shown here is derived from an EMBL/GenBank/DDBJ whole genome shotgun (WGS) entry which is preliminary data.</text>
</comment>
<evidence type="ECO:0000256" key="4">
    <source>
        <dbReference type="ARBA" id="ARBA00023015"/>
    </source>
</evidence>
<dbReference type="EMBL" id="JARPOI010000012">
    <property type="protein sequence ID" value="KAJ9166990.1"/>
    <property type="molecule type" value="Genomic_DNA"/>
</dbReference>
<dbReference type="PANTHER" id="PTHR47416:SF8">
    <property type="entry name" value="BASIC-LEUCINE ZIPPER TRANSCRIPTION FACTOR E-RELATED"/>
    <property type="match status" value="1"/>
</dbReference>
<proteinExistence type="inferred from homology"/>
<dbReference type="Proteomes" id="UP001174677">
    <property type="component" value="Chromosome 12"/>
</dbReference>
<feature type="region of interest" description="Disordered" evidence="8">
    <location>
        <begin position="107"/>
        <end position="166"/>
    </location>
</feature>
<feature type="domain" description="BZIP" evidence="9">
    <location>
        <begin position="151"/>
        <end position="208"/>
    </location>
</feature>
<dbReference type="Gene3D" id="1.20.5.170">
    <property type="match status" value="1"/>
</dbReference>
<comment type="subcellular location">
    <subcellularLocation>
        <location evidence="2">Endoplasmic reticulum membrane</location>
        <topology evidence="2">Single-pass membrane protein</topology>
    </subcellularLocation>
    <subcellularLocation>
        <location evidence="1">Nucleus</location>
    </subcellularLocation>
</comment>
<reference evidence="10 11" key="1">
    <citation type="journal article" date="2023" name="Plant Biotechnol. J.">
        <title>Chromosome-level wild Hevea brasiliensis genome provides new tools for genomic-assisted breeding and valuable loci to elevate rubber yield.</title>
        <authorList>
            <person name="Cheng H."/>
            <person name="Song X."/>
            <person name="Hu Y."/>
            <person name="Wu T."/>
            <person name="Yang Q."/>
            <person name="An Z."/>
            <person name="Feng S."/>
            <person name="Deng Z."/>
            <person name="Wu W."/>
            <person name="Zeng X."/>
            <person name="Tu M."/>
            <person name="Wang X."/>
            <person name="Huang H."/>
        </authorList>
    </citation>
    <scope>NUCLEOTIDE SEQUENCE [LARGE SCALE GENOMIC DNA]</scope>
    <source>
        <strain evidence="10">MT/VB/25A 57/8</strain>
    </source>
</reference>